<reference evidence="2" key="1">
    <citation type="journal article" date="2012" name="Nat. Biotechnol.">
        <title>Draft genome sequence of pigeonpea (Cajanus cajan), an orphan legume crop of resource-poor farmers.</title>
        <authorList>
            <person name="Varshney R.K."/>
            <person name="Chen W."/>
            <person name="Li Y."/>
            <person name="Bharti A.K."/>
            <person name="Saxena R.K."/>
            <person name="Schlueter J.A."/>
            <person name="Donoghue M.T."/>
            <person name="Azam S."/>
            <person name="Fan G."/>
            <person name="Whaley A.M."/>
            <person name="Farmer A.D."/>
            <person name="Sheridan J."/>
            <person name="Iwata A."/>
            <person name="Tuteja R."/>
            <person name="Penmetsa R.V."/>
            <person name="Wu W."/>
            <person name="Upadhyaya H.D."/>
            <person name="Yang S.P."/>
            <person name="Shah T."/>
            <person name="Saxena K.B."/>
            <person name="Michael T."/>
            <person name="McCombie W.R."/>
            <person name="Yang B."/>
            <person name="Zhang G."/>
            <person name="Yang H."/>
            <person name="Wang J."/>
            <person name="Spillane C."/>
            <person name="Cook D.R."/>
            <person name="May G.D."/>
            <person name="Xu X."/>
            <person name="Jackson S.A."/>
        </authorList>
    </citation>
    <scope>NUCLEOTIDE SEQUENCE [LARGE SCALE GENOMIC DNA]</scope>
</reference>
<dbReference type="AlphaFoldDB" id="A0A151SAL3"/>
<protein>
    <submittedName>
        <fullName evidence="2">Retrovirus-related Pol polyprotein from transposon TNT 1-94</fullName>
    </submittedName>
</protein>
<dbReference type="EMBL" id="KQ483432">
    <property type="protein sequence ID" value="KYP51807.1"/>
    <property type="molecule type" value="Genomic_DNA"/>
</dbReference>
<dbReference type="InterPro" id="IPR013103">
    <property type="entry name" value="RVT_2"/>
</dbReference>
<keyword evidence="3" id="KW-1185">Reference proteome</keyword>
<dbReference type="Proteomes" id="UP000075243">
    <property type="component" value="Unassembled WGS sequence"/>
</dbReference>
<proteinExistence type="predicted"/>
<dbReference type="PANTHER" id="PTHR11439:SF517">
    <property type="entry name" value="CYSTEINE-RICH RLK (RECEPTOR-LIKE PROTEIN KINASE) 8"/>
    <property type="match status" value="1"/>
</dbReference>
<evidence type="ECO:0000313" key="3">
    <source>
        <dbReference type="Proteomes" id="UP000075243"/>
    </source>
</evidence>
<dbReference type="Pfam" id="PF07727">
    <property type="entry name" value="RVT_2"/>
    <property type="match status" value="1"/>
</dbReference>
<sequence length="201" mass="22537">MTQPPGLKDSQHPNYVCKLHKAIYGLRQAPRAWHDALKSFITSHGFIMSKSDPSLFIFATGNIKAYFLVYVDDLLLTGNNNDFLHGFISALSSRFALKNLGAPHYFLGVEFIPTKSGLFLSQHKYIRDLLEKFDMEGAKPAPTPLSPSATLQLHDGTATTEATYFYKIIGAVQYLTLTRPDLSFSINKLSQFMHKPTTLHL</sequence>
<dbReference type="STRING" id="3821.A0A151SAL3"/>
<dbReference type="Gramene" id="C.cajan_25571.t">
    <property type="protein sequence ID" value="C.cajan_25571.t.cds1"/>
    <property type="gene ID" value="C.cajan_25571"/>
</dbReference>
<name>A0A151SAL3_CAJCA</name>
<gene>
    <name evidence="2" type="ORF">KK1_026328</name>
</gene>
<evidence type="ECO:0000313" key="2">
    <source>
        <dbReference type="EMBL" id="KYP51807.1"/>
    </source>
</evidence>
<feature type="domain" description="Reverse transcriptase Ty1/copia-type" evidence="1">
    <location>
        <begin position="1"/>
        <end position="145"/>
    </location>
</feature>
<dbReference type="InterPro" id="IPR043502">
    <property type="entry name" value="DNA/RNA_pol_sf"/>
</dbReference>
<dbReference type="PANTHER" id="PTHR11439">
    <property type="entry name" value="GAG-POL-RELATED RETROTRANSPOSON"/>
    <property type="match status" value="1"/>
</dbReference>
<organism evidence="2 3">
    <name type="scientific">Cajanus cajan</name>
    <name type="common">Pigeon pea</name>
    <name type="synonym">Cajanus indicus</name>
    <dbReference type="NCBI Taxonomy" id="3821"/>
    <lineage>
        <taxon>Eukaryota</taxon>
        <taxon>Viridiplantae</taxon>
        <taxon>Streptophyta</taxon>
        <taxon>Embryophyta</taxon>
        <taxon>Tracheophyta</taxon>
        <taxon>Spermatophyta</taxon>
        <taxon>Magnoliopsida</taxon>
        <taxon>eudicotyledons</taxon>
        <taxon>Gunneridae</taxon>
        <taxon>Pentapetalae</taxon>
        <taxon>rosids</taxon>
        <taxon>fabids</taxon>
        <taxon>Fabales</taxon>
        <taxon>Fabaceae</taxon>
        <taxon>Papilionoideae</taxon>
        <taxon>50 kb inversion clade</taxon>
        <taxon>NPAAA clade</taxon>
        <taxon>indigoferoid/millettioid clade</taxon>
        <taxon>Phaseoleae</taxon>
        <taxon>Cajanus</taxon>
    </lineage>
</organism>
<dbReference type="OMA" id="THISWCF"/>
<dbReference type="SUPFAM" id="SSF56672">
    <property type="entry name" value="DNA/RNA polymerases"/>
    <property type="match status" value="1"/>
</dbReference>
<evidence type="ECO:0000259" key="1">
    <source>
        <dbReference type="Pfam" id="PF07727"/>
    </source>
</evidence>
<accession>A0A151SAL3</accession>